<feature type="region of interest" description="Disordered" evidence="1">
    <location>
        <begin position="1"/>
        <end position="49"/>
    </location>
</feature>
<keyword evidence="3" id="KW-1185">Reference proteome</keyword>
<dbReference type="EMBL" id="CM007382">
    <property type="protein sequence ID" value="ONK78820.1"/>
    <property type="molecule type" value="Genomic_DNA"/>
</dbReference>
<dbReference type="Gramene" id="ONK78820">
    <property type="protein sequence ID" value="ONK78820"/>
    <property type="gene ID" value="A4U43_C02F22770"/>
</dbReference>
<protein>
    <submittedName>
        <fullName evidence="2">Uncharacterized protein</fullName>
    </submittedName>
</protein>
<evidence type="ECO:0000313" key="2">
    <source>
        <dbReference type="EMBL" id="ONK78820.1"/>
    </source>
</evidence>
<sequence length="146" mass="15924">MAKLAAELRRGTSFDSPTSLRHLESLPGQQQQQQRTAAAGESEKCGVPAALQPHNGRLVASWRKPPSFCCSVSSGHRPHEGHLYRLVIAYSLGMPSRLRHDAVSTLPGRRRPAYLGSRKTSVSCLPPTSAQPYASLWLPDAWPACL</sequence>
<dbReference type="Proteomes" id="UP000243459">
    <property type="component" value="Chromosome 2"/>
</dbReference>
<proteinExistence type="predicted"/>
<reference evidence="3" key="1">
    <citation type="journal article" date="2017" name="Nat. Commun.">
        <title>The asparagus genome sheds light on the origin and evolution of a young Y chromosome.</title>
        <authorList>
            <person name="Harkess A."/>
            <person name="Zhou J."/>
            <person name="Xu C."/>
            <person name="Bowers J.E."/>
            <person name="Van der Hulst R."/>
            <person name="Ayyampalayam S."/>
            <person name="Mercati F."/>
            <person name="Riccardi P."/>
            <person name="McKain M.R."/>
            <person name="Kakrana A."/>
            <person name="Tang H."/>
            <person name="Ray J."/>
            <person name="Groenendijk J."/>
            <person name="Arikit S."/>
            <person name="Mathioni S.M."/>
            <person name="Nakano M."/>
            <person name="Shan H."/>
            <person name="Telgmann-Rauber A."/>
            <person name="Kanno A."/>
            <person name="Yue Z."/>
            <person name="Chen H."/>
            <person name="Li W."/>
            <person name="Chen Y."/>
            <person name="Xu X."/>
            <person name="Zhang Y."/>
            <person name="Luo S."/>
            <person name="Chen H."/>
            <person name="Gao J."/>
            <person name="Mao Z."/>
            <person name="Pires J.C."/>
            <person name="Luo M."/>
            <person name="Kudrna D."/>
            <person name="Wing R.A."/>
            <person name="Meyers B.C."/>
            <person name="Yi K."/>
            <person name="Kong H."/>
            <person name="Lavrijsen P."/>
            <person name="Sunseri F."/>
            <person name="Falavigna A."/>
            <person name="Ye Y."/>
            <person name="Leebens-Mack J.H."/>
            <person name="Chen G."/>
        </authorList>
    </citation>
    <scope>NUCLEOTIDE SEQUENCE [LARGE SCALE GENOMIC DNA]</scope>
    <source>
        <strain evidence="3">cv. DH0086</strain>
    </source>
</reference>
<dbReference type="AlphaFoldDB" id="A0A5P1FQ79"/>
<feature type="compositionally biased region" description="Basic and acidic residues" evidence="1">
    <location>
        <begin position="1"/>
        <end position="12"/>
    </location>
</feature>
<accession>A0A5P1FQ79</accession>
<evidence type="ECO:0000256" key="1">
    <source>
        <dbReference type="SAM" id="MobiDB-lite"/>
    </source>
</evidence>
<gene>
    <name evidence="2" type="ORF">A4U43_C02F22770</name>
</gene>
<organism evidence="2 3">
    <name type="scientific">Asparagus officinalis</name>
    <name type="common">Garden asparagus</name>
    <dbReference type="NCBI Taxonomy" id="4686"/>
    <lineage>
        <taxon>Eukaryota</taxon>
        <taxon>Viridiplantae</taxon>
        <taxon>Streptophyta</taxon>
        <taxon>Embryophyta</taxon>
        <taxon>Tracheophyta</taxon>
        <taxon>Spermatophyta</taxon>
        <taxon>Magnoliopsida</taxon>
        <taxon>Liliopsida</taxon>
        <taxon>Asparagales</taxon>
        <taxon>Asparagaceae</taxon>
        <taxon>Asparagoideae</taxon>
        <taxon>Asparagus</taxon>
    </lineage>
</organism>
<name>A0A5P1FQ79_ASPOF</name>
<evidence type="ECO:0000313" key="3">
    <source>
        <dbReference type="Proteomes" id="UP000243459"/>
    </source>
</evidence>